<name>A0ABD5XZK3_9EURY</name>
<evidence type="ECO:0000313" key="3">
    <source>
        <dbReference type="Proteomes" id="UP001596432"/>
    </source>
</evidence>
<sequence>MTLAIGVPSPETASRQASALAVGAASAAAFALLYPDPFADAFFAGWVLAVVGLAAVAAVGAWTNRTPLVWVAALLTTGLAIVGMMSIGLFVAPVALLLLLAAGFSQAAGPRAGAREAILADPPSGREMLLKALAGVAAVVTGSGLVYFGAVAQPLFGACARETLSCALAKTHWGAVAVTALGLLAVCLGGWLLWRQSYVARVLASAEK</sequence>
<feature type="transmembrane region" description="Helical" evidence="1">
    <location>
        <begin position="172"/>
        <end position="194"/>
    </location>
</feature>
<dbReference type="AlphaFoldDB" id="A0ABD5XZK3"/>
<organism evidence="2 3">
    <name type="scientific">Halosimplex aquaticum</name>
    <dbReference type="NCBI Taxonomy" id="3026162"/>
    <lineage>
        <taxon>Archaea</taxon>
        <taxon>Methanobacteriati</taxon>
        <taxon>Methanobacteriota</taxon>
        <taxon>Stenosarchaea group</taxon>
        <taxon>Halobacteria</taxon>
        <taxon>Halobacteriales</taxon>
        <taxon>Haloarculaceae</taxon>
        <taxon>Halosimplex</taxon>
    </lineage>
</organism>
<protein>
    <recommendedName>
        <fullName evidence="4">DUF1097 domain-containing protein</fullName>
    </recommendedName>
</protein>
<feature type="transmembrane region" description="Helical" evidence="1">
    <location>
        <begin position="41"/>
        <end position="62"/>
    </location>
</feature>
<reference evidence="2 3" key="1">
    <citation type="journal article" date="2019" name="Int. J. Syst. Evol. Microbiol.">
        <title>The Global Catalogue of Microorganisms (GCM) 10K type strain sequencing project: providing services to taxonomists for standard genome sequencing and annotation.</title>
        <authorList>
            <consortium name="The Broad Institute Genomics Platform"/>
            <consortium name="The Broad Institute Genome Sequencing Center for Infectious Disease"/>
            <person name="Wu L."/>
            <person name="Ma J."/>
        </authorList>
    </citation>
    <scope>NUCLEOTIDE SEQUENCE [LARGE SCALE GENOMIC DNA]</scope>
    <source>
        <strain evidence="2 3">XZYJT29</strain>
    </source>
</reference>
<dbReference type="EMBL" id="JBHTAS010000001">
    <property type="protein sequence ID" value="MFC7140474.1"/>
    <property type="molecule type" value="Genomic_DNA"/>
</dbReference>
<comment type="caution">
    <text evidence="2">The sequence shown here is derived from an EMBL/GenBank/DDBJ whole genome shotgun (WGS) entry which is preliminary data.</text>
</comment>
<dbReference type="Proteomes" id="UP001596432">
    <property type="component" value="Unassembled WGS sequence"/>
</dbReference>
<dbReference type="GeneID" id="78820763"/>
<accession>A0ABD5XZK3</accession>
<evidence type="ECO:0000313" key="2">
    <source>
        <dbReference type="EMBL" id="MFC7140474.1"/>
    </source>
</evidence>
<feature type="transmembrane region" description="Helical" evidence="1">
    <location>
        <begin position="17"/>
        <end position="34"/>
    </location>
</feature>
<dbReference type="RefSeq" id="WP_274326031.1">
    <property type="nucleotide sequence ID" value="NZ_CP118158.1"/>
</dbReference>
<evidence type="ECO:0000256" key="1">
    <source>
        <dbReference type="SAM" id="Phobius"/>
    </source>
</evidence>
<proteinExistence type="predicted"/>
<keyword evidence="3" id="KW-1185">Reference proteome</keyword>
<feature type="transmembrane region" description="Helical" evidence="1">
    <location>
        <begin position="68"/>
        <end position="101"/>
    </location>
</feature>
<keyword evidence="1" id="KW-1133">Transmembrane helix</keyword>
<keyword evidence="1" id="KW-0472">Membrane</keyword>
<gene>
    <name evidence="2" type="ORF">ACFQMA_11615</name>
</gene>
<feature type="transmembrane region" description="Helical" evidence="1">
    <location>
        <begin position="132"/>
        <end position="152"/>
    </location>
</feature>
<evidence type="ECO:0008006" key="4">
    <source>
        <dbReference type="Google" id="ProtNLM"/>
    </source>
</evidence>
<keyword evidence="1" id="KW-0812">Transmembrane</keyword>